<feature type="domain" description="DUF3444" evidence="1">
    <location>
        <begin position="1"/>
        <end position="165"/>
    </location>
</feature>
<evidence type="ECO:0000313" key="2">
    <source>
        <dbReference type="EMBL" id="CAI0440024.1"/>
    </source>
</evidence>
<evidence type="ECO:0000259" key="1">
    <source>
        <dbReference type="Pfam" id="PF11926"/>
    </source>
</evidence>
<dbReference type="AlphaFoldDB" id="A0AAV0M273"/>
<reference evidence="2" key="1">
    <citation type="submission" date="2022-08" db="EMBL/GenBank/DDBJ databases">
        <authorList>
            <person name="Gutierrez-Valencia J."/>
        </authorList>
    </citation>
    <scope>NUCLEOTIDE SEQUENCE</scope>
</reference>
<evidence type="ECO:0000313" key="3">
    <source>
        <dbReference type="Proteomes" id="UP001154282"/>
    </source>
</evidence>
<dbReference type="PANTHER" id="PTHR45089:SF50">
    <property type="entry name" value="DNAJ HEAT SHOCK AMINO-TERMINAL DOMAIN PROTEIN-RELATED"/>
    <property type="match status" value="1"/>
</dbReference>
<dbReference type="Proteomes" id="UP001154282">
    <property type="component" value="Unassembled WGS sequence"/>
</dbReference>
<protein>
    <recommendedName>
        <fullName evidence="1">DUF3444 domain-containing protein</fullName>
    </recommendedName>
</protein>
<name>A0AAV0M273_9ROSI</name>
<accession>A0AAV0M273</accession>
<proteinExistence type="predicted"/>
<comment type="caution">
    <text evidence="2">The sequence shown here is derived from an EMBL/GenBank/DDBJ whole genome shotgun (WGS) entry which is preliminary data.</text>
</comment>
<sequence length="194" mass="22557">MPRQYGLIDEVVSVNPFQVKLSWLDLVNNGDERLISWLKTGSCGSFKVDRNMTVDSMNIFSHVMLCYRAARQVYRIYPNKDSVWGVYRERQRHVPQRDECYNFVVVLSNYSEIHGLSFAYLDKVDGFKTVFNRKEFGFHGVKCVDKNDLQIFSHQIPARKVSNDEIPELLNDCWELDPASLPAVLFHSKACIRD</sequence>
<keyword evidence="3" id="KW-1185">Reference proteome</keyword>
<dbReference type="PANTHER" id="PTHR45089">
    <property type="entry name" value="DNAJ HEAT SHOCK AMINO-TERMINAL DOMAIN PROTEIN-RELATED"/>
    <property type="match status" value="1"/>
</dbReference>
<dbReference type="Pfam" id="PF11926">
    <property type="entry name" value="DUF3444"/>
    <property type="match status" value="1"/>
</dbReference>
<organism evidence="2 3">
    <name type="scientific">Linum tenue</name>
    <dbReference type="NCBI Taxonomy" id="586396"/>
    <lineage>
        <taxon>Eukaryota</taxon>
        <taxon>Viridiplantae</taxon>
        <taxon>Streptophyta</taxon>
        <taxon>Embryophyta</taxon>
        <taxon>Tracheophyta</taxon>
        <taxon>Spermatophyta</taxon>
        <taxon>Magnoliopsida</taxon>
        <taxon>eudicotyledons</taxon>
        <taxon>Gunneridae</taxon>
        <taxon>Pentapetalae</taxon>
        <taxon>rosids</taxon>
        <taxon>fabids</taxon>
        <taxon>Malpighiales</taxon>
        <taxon>Linaceae</taxon>
        <taxon>Linum</taxon>
    </lineage>
</organism>
<dbReference type="InterPro" id="IPR024593">
    <property type="entry name" value="DUF3444"/>
</dbReference>
<dbReference type="EMBL" id="CAMGYJ010000006">
    <property type="protein sequence ID" value="CAI0440024.1"/>
    <property type="molecule type" value="Genomic_DNA"/>
</dbReference>
<gene>
    <name evidence="2" type="ORF">LITE_LOCUS26366</name>
</gene>